<dbReference type="InterPro" id="IPR002937">
    <property type="entry name" value="Amino_oxidase"/>
</dbReference>
<accession>A0A418WGK4</accession>
<evidence type="ECO:0000259" key="5">
    <source>
        <dbReference type="Pfam" id="PF01593"/>
    </source>
</evidence>
<keyword evidence="3" id="KW-0560">Oxidoreductase</keyword>
<comment type="cofactor">
    <cofactor evidence="1">
        <name>FAD</name>
        <dbReference type="ChEBI" id="CHEBI:57692"/>
    </cofactor>
</comment>
<proteinExistence type="inferred from homology"/>
<comment type="similarity">
    <text evidence="2">Belongs to the flavin monoamine oxidase family.</text>
</comment>
<dbReference type="Gene3D" id="3.50.50.60">
    <property type="entry name" value="FAD/NAD(P)-binding domain"/>
    <property type="match status" value="1"/>
</dbReference>
<dbReference type="PRINTS" id="PR00757">
    <property type="entry name" value="AMINEOXDASEF"/>
</dbReference>
<dbReference type="SUPFAM" id="SSF54373">
    <property type="entry name" value="FAD-linked reductases, C-terminal domain"/>
    <property type="match status" value="1"/>
</dbReference>
<dbReference type="PANTHER" id="PTHR43563:SF1">
    <property type="entry name" value="AMINE OXIDASE [FLAVIN-CONTAINING] B"/>
    <property type="match status" value="1"/>
</dbReference>
<dbReference type="EMBL" id="QYUK01000011">
    <property type="protein sequence ID" value="RJF89110.1"/>
    <property type="molecule type" value="Genomic_DNA"/>
</dbReference>
<dbReference type="Gene3D" id="1.10.405.10">
    <property type="entry name" value="Guanine Nucleotide Dissociation Inhibitor, domain 1"/>
    <property type="match status" value="1"/>
</dbReference>
<dbReference type="Proteomes" id="UP000284605">
    <property type="component" value="Unassembled WGS sequence"/>
</dbReference>
<evidence type="ECO:0000313" key="7">
    <source>
        <dbReference type="Proteomes" id="UP000284605"/>
    </source>
</evidence>
<feature type="binding site" evidence="4">
    <location>
        <position position="426"/>
    </location>
    <ligand>
        <name>FAD</name>
        <dbReference type="ChEBI" id="CHEBI:57692"/>
    </ligand>
</feature>
<dbReference type="InterPro" id="IPR001613">
    <property type="entry name" value="Flavin_amine_oxidase"/>
</dbReference>
<sequence>MMSRPYDVDVAVAGAGFAGLNTALAVSRAGRSVTVIEARDRVGGRTKPGHLAGSVVDLGGQWVGPDHRRLLALAARHRVALEPQFDAGAKLIDYQGQVRPYTGLIPALPVLALLEVDRVMKRIERMAAALAASAPWNAPDAAALDAVTVAGWLDAHVRTKGARMLMAVAVRAVFSAEPAEISMLFFLAYLRASGGLEPLVSVRGGAQQDRFRGGLHQLSERLADEVGRGRLRLSTPLLAVEQDMDGVTLRLGGGDSLRARRVVLALPPALLGRLAGQPAWPALRAGLNQRMAMGSVIKCHVAYATPFWRARGLAGEAVSDRGPFSPIFDGTPEGVSHGVLSGFLEGEAARRFTVAPPAIRRQAVVDTLVRLFGPPAASPIDYVENDWLAEEWSGGCYAGLMAPATMTGFGPVIRQPAGLVHFAGTETAIDATGYVEGALESGERAAAEVLDALRSTP</sequence>
<dbReference type="SUPFAM" id="SSF51905">
    <property type="entry name" value="FAD/NAD(P)-binding domain"/>
    <property type="match status" value="1"/>
</dbReference>
<gene>
    <name evidence="6" type="ORF">D3874_20775</name>
</gene>
<evidence type="ECO:0000313" key="6">
    <source>
        <dbReference type="EMBL" id="RJF89110.1"/>
    </source>
</evidence>
<dbReference type="AlphaFoldDB" id="A0A418WGK4"/>
<feature type="binding site" evidence="4">
    <location>
        <begin position="37"/>
        <end position="38"/>
    </location>
    <ligand>
        <name>FAD</name>
        <dbReference type="ChEBI" id="CHEBI:57692"/>
    </ligand>
</feature>
<protein>
    <submittedName>
        <fullName evidence="6">FAD-binding protein</fullName>
    </submittedName>
</protein>
<evidence type="ECO:0000256" key="3">
    <source>
        <dbReference type="ARBA" id="ARBA00023002"/>
    </source>
</evidence>
<dbReference type="OrthoDB" id="9790035at2"/>
<evidence type="ECO:0000256" key="2">
    <source>
        <dbReference type="ARBA" id="ARBA00005995"/>
    </source>
</evidence>
<dbReference type="InterPro" id="IPR036188">
    <property type="entry name" value="FAD/NAD-bd_sf"/>
</dbReference>
<dbReference type="Pfam" id="PF01593">
    <property type="entry name" value="Amino_oxidase"/>
    <property type="match status" value="1"/>
</dbReference>
<evidence type="ECO:0000256" key="1">
    <source>
        <dbReference type="ARBA" id="ARBA00001974"/>
    </source>
</evidence>
<feature type="domain" description="Amine oxidase" evidence="5">
    <location>
        <begin position="17"/>
        <end position="450"/>
    </location>
</feature>
<dbReference type="GO" id="GO:0016491">
    <property type="term" value="F:oxidoreductase activity"/>
    <property type="evidence" value="ECO:0007669"/>
    <property type="project" value="UniProtKB-KW"/>
</dbReference>
<feature type="binding site" evidence="4">
    <location>
        <position position="343"/>
    </location>
    <ligand>
        <name>substrate</name>
    </ligand>
</feature>
<dbReference type="PANTHER" id="PTHR43563">
    <property type="entry name" value="AMINE OXIDASE"/>
    <property type="match status" value="1"/>
</dbReference>
<comment type="caution">
    <text evidence="6">The sequence shown here is derived from an EMBL/GenBank/DDBJ whole genome shotgun (WGS) entry which is preliminary data.</text>
</comment>
<reference evidence="6 7" key="1">
    <citation type="submission" date="2018-09" db="EMBL/GenBank/DDBJ databases">
        <authorList>
            <person name="Zhu H."/>
        </authorList>
    </citation>
    <scope>NUCLEOTIDE SEQUENCE [LARGE SCALE GENOMIC DNA]</scope>
    <source>
        <strain evidence="6 7">K1W22B-8</strain>
    </source>
</reference>
<organism evidence="6 7">
    <name type="scientific">Oleomonas cavernae</name>
    <dbReference type="NCBI Taxonomy" id="2320859"/>
    <lineage>
        <taxon>Bacteria</taxon>
        <taxon>Pseudomonadati</taxon>
        <taxon>Pseudomonadota</taxon>
        <taxon>Alphaproteobacteria</taxon>
        <taxon>Acetobacterales</taxon>
        <taxon>Acetobacteraceae</taxon>
        <taxon>Oleomonas</taxon>
    </lineage>
</organism>
<evidence type="ECO:0000256" key="4">
    <source>
        <dbReference type="PIRSR" id="PIRSR601613-1"/>
    </source>
</evidence>
<keyword evidence="7" id="KW-1185">Reference proteome</keyword>
<dbReference type="InterPro" id="IPR050703">
    <property type="entry name" value="Flavin_MAO"/>
</dbReference>
<name>A0A418WGK4_9PROT</name>
<dbReference type="Gene3D" id="3.90.660.10">
    <property type="match status" value="1"/>
</dbReference>